<accession>A0A5C8ZKG0</accession>
<comment type="caution">
    <text evidence="12">The sequence shown here is derived from an EMBL/GenBank/DDBJ whole genome shotgun (WGS) entry which is preliminary data.</text>
</comment>
<feature type="domain" description="Type II secretion system protein GspC N-terminal" evidence="11">
    <location>
        <begin position="103"/>
        <end position="189"/>
    </location>
</feature>
<keyword evidence="7 10" id="KW-1133">Transmembrane helix</keyword>
<dbReference type="GO" id="GO:0015031">
    <property type="term" value="P:protein transport"/>
    <property type="evidence" value="ECO:0007669"/>
    <property type="project" value="UniProtKB-KW"/>
</dbReference>
<keyword evidence="6" id="KW-0653">Protein transport</keyword>
<evidence type="ECO:0000313" key="12">
    <source>
        <dbReference type="EMBL" id="TXS89036.1"/>
    </source>
</evidence>
<keyword evidence="2" id="KW-0813">Transport</keyword>
<gene>
    <name evidence="12" type="ORF">FVW59_19110</name>
</gene>
<evidence type="ECO:0000256" key="7">
    <source>
        <dbReference type="ARBA" id="ARBA00022989"/>
    </source>
</evidence>
<dbReference type="Proteomes" id="UP000321933">
    <property type="component" value="Unassembled WGS sequence"/>
</dbReference>
<evidence type="ECO:0000256" key="6">
    <source>
        <dbReference type="ARBA" id="ARBA00022927"/>
    </source>
</evidence>
<feature type="transmembrane region" description="Helical" evidence="10">
    <location>
        <begin position="44"/>
        <end position="61"/>
    </location>
</feature>
<keyword evidence="5 10" id="KW-0812">Transmembrane</keyword>
<dbReference type="RefSeq" id="WP_148065989.1">
    <property type="nucleotide sequence ID" value="NZ_VRYZ01000011.1"/>
</dbReference>
<keyword evidence="8 10" id="KW-0472">Membrane</keyword>
<evidence type="ECO:0000256" key="9">
    <source>
        <dbReference type="SAM" id="MobiDB-lite"/>
    </source>
</evidence>
<dbReference type="OrthoDB" id="1491375at2"/>
<evidence type="ECO:0000256" key="2">
    <source>
        <dbReference type="ARBA" id="ARBA00022448"/>
    </source>
</evidence>
<organism evidence="12 13">
    <name type="scientific">Parahaliea aestuarii</name>
    <dbReference type="NCBI Taxonomy" id="1852021"/>
    <lineage>
        <taxon>Bacteria</taxon>
        <taxon>Pseudomonadati</taxon>
        <taxon>Pseudomonadota</taxon>
        <taxon>Gammaproteobacteria</taxon>
        <taxon>Cellvibrionales</taxon>
        <taxon>Halieaceae</taxon>
        <taxon>Parahaliea</taxon>
    </lineage>
</organism>
<dbReference type="AlphaFoldDB" id="A0A5C8ZKG0"/>
<evidence type="ECO:0000313" key="13">
    <source>
        <dbReference type="Proteomes" id="UP000321933"/>
    </source>
</evidence>
<feature type="region of interest" description="Disordered" evidence="9">
    <location>
        <begin position="196"/>
        <end position="217"/>
    </location>
</feature>
<evidence type="ECO:0000256" key="1">
    <source>
        <dbReference type="ARBA" id="ARBA00004533"/>
    </source>
</evidence>
<evidence type="ECO:0000256" key="3">
    <source>
        <dbReference type="ARBA" id="ARBA00022475"/>
    </source>
</evidence>
<dbReference type="GO" id="GO:0005886">
    <property type="term" value="C:plasma membrane"/>
    <property type="evidence" value="ECO:0007669"/>
    <property type="project" value="UniProtKB-SubCell"/>
</dbReference>
<reference evidence="12 13" key="1">
    <citation type="submission" date="2019-08" db="EMBL/GenBank/DDBJ databases">
        <title>Parahaliea maris sp. nov., isolated from the surface seawater.</title>
        <authorList>
            <person name="Liu Y."/>
        </authorList>
    </citation>
    <scope>NUCLEOTIDE SEQUENCE [LARGE SCALE GENOMIC DNA]</scope>
    <source>
        <strain evidence="12 13">S2-26</strain>
    </source>
</reference>
<evidence type="ECO:0000259" key="11">
    <source>
        <dbReference type="Pfam" id="PF11356"/>
    </source>
</evidence>
<evidence type="ECO:0000256" key="8">
    <source>
        <dbReference type="ARBA" id="ARBA00023136"/>
    </source>
</evidence>
<comment type="subcellular location">
    <subcellularLocation>
        <location evidence="1">Cell inner membrane</location>
    </subcellularLocation>
</comment>
<evidence type="ECO:0000256" key="10">
    <source>
        <dbReference type="SAM" id="Phobius"/>
    </source>
</evidence>
<feature type="transmembrane region" description="Helical" evidence="10">
    <location>
        <begin position="20"/>
        <end position="38"/>
    </location>
</feature>
<sequence>MGLGKRPREPCVQQYSVKRGNNLTSIIFFEIMPASIVSLPTDRLYYVAGILVIIVGAAFVGHDIGLYPKTQSSEAIALPTDHQRNFARTGELPDIPKLEDHISKHIMGQPAGTALGISTELLPETTLNIELIGTFTSDAERSSAVIAVESSGSNRFYPKEEIQDGVILHSIREAEVIISRGSVLEVLRLHEPVKHTDPSRYQRGRKSQATRYSLNER</sequence>
<dbReference type="InterPro" id="IPR024961">
    <property type="entry name" value="T2SS_GspC_N"/>
</dbReference>
<dbReference type="EMBL" id="VRYZ01000011">
    <property type="protein sequence ID" value="TXS89036.1"/>
    <property type="molecule type" value="Genomic_DNA"/>
</dbReference>
<evidence type="ECO:0000256" key="5">
    <source>
        <dbReference type="ARBA" id="ARBA00022692"/>
    </source>
</evidence>
<keyword evidence="4" id="KW-0997">Cell inner membrane</keyword>
<protein>
    <recommendedName>
        <fullName evidence="11">Type II secretion system protein GspC N-terminal domain-containing protein</fullName>
    </recommendedName>
</protein>
<name>A0A5C8ZKG0_9GAMM</name>
<keyword evidence="3" id="KW-1003">Cell membrane</keyword>
<dbReference type="Gene3D" id="2.30.30.830">
    <property type="match status" value="1"/>
</dbReference>
<evidence type="ECO:0000256" key="4">
    <source>
        <dbReference type="ARBA" id="ARBA00022519"/>
    </source>
</evidence>
<proteinExistence type="predicted"/>
<keyword evidence="13" id="KW-1185">Reference proteome</keyword>
<dbReference type="Pfam" id="PF11356">
    <property type="entry name" value="T2SSC"/>
    <property type="match status" value="1"/>
</dbReference>